<evidence type="ECO:0000256" key="7">
    <source>
        <dbReference type="ARBA" id="ARBA00037230"/>
    </source>
</evidence>
<proteinExistence type="inferred from homology"/>
<feature type="transmembrane region" description="Helical" evidence="9">
    <location>
        <begin position="113"/>
        <end position="134"/>
    </location>
</feature>
<comment type="subcellular location">
    <subcellularLocation>
        <location evidence="8">Membrane</location>
        <topology evidence="8">Single-pass membrane protein</topology>
        <orientation evidence="8">Periplasmic side</orientation>
    </subcellularLocation>
</comment>
<evidence type="ECO:0000313" key="11">
    <source>
        <dbReference type="EMBL" id="SPF80740.1"/>
    </source>
</evidence>
<keyword evidence="12" id="KW-1185">Reference proteome</keyword>
<keyword evidence="9" id="KW-0472">Membrane</keyword>
<keyword evidence="9" id="KW-0812">Transmembrane</keyword>
<evidence type="ECO:0000256" key="2">
    <source>
        <dbReference type="ARBA" id="ARBA00022617"/>
    </source>
</evidence>
<keyword evidence="6 9" id="KW-0408">Iron</keyword>
<feature type="domain" description="CcmH/CycL/Ccl2/NrfF N-terminal" evidence="10">
    <location>
        <begin position="18"/>
        <end position="159"/>
    </location>
</feature>
<evidence type="ECO:0000256" key="1">
    <source>
        <dbReference type="ARBA" id="ARBA00010342"/>
    </source>
</evidence>
<comment type="similarity">
    <text evidence="1 9">Belongs to the CcmH/CycL/Ccl2/NrfF family.</text>
</comment>
<evidence type="ECO:0000313" key="12">
    <source>
        <dbReference type="Proteomes" id="UP000244904"/>
    </source>
</evidence>
<gene>
    <name evidence="11" type="primary">ccmH</name>
    <name evidence="11" type="ORF">PRI8871_02551</name>
</gene>
<dbReference type="EMBL" id="OMOJ01000005">
    <property type="protein sequence ID" value="SPF80740.1"/>
    <property type="molecule type" value="Genomic_DNA"/>
</dbReference>
<accession>A0A2R8AXK0</accession>
<sequence length="161" mass="17929">MTVISKRWVRNPPYVLALIFAMLANVAIAVQPDEVLQDPALEARAREISKGLRCLVCQNENIDDSNASLARDLRILVRDRLEEGDTDEQVVDFVVERYGEFVLLKPTTAGGNWLLWAAGPILFVIAALLAMVYIRRRASAPQPVDGLSAEEQTRLDEILKG</sequence>
<protein>
    <recommendedName>
        <fullName evidence="9">Cytochrome c-type biogenesis protein</fullName>
    </recommendedName>
</protein>
<reference evidence="12" key="1">
    <citation type="submission" date="2018-03" db="EMBL/GenBank/DDBJ databases">
        <authorList>
            <person name="Rodrigo-Torres L."/>
            <person name="Arahal R. D."/>
            <person name="Lucena T."/>
        </authorList>
    </citation>
    <scope>NUCLEOTIDE SEQUENCE [LARGE SCALE GENOMIC DNA]</scope>
    <source>
        <strain evidence="12">CECT 8871</strain>
    </source>
</reference>
<evidence type="ECO:0000256" key="8">
    <source>
        <dbReference type="ARBA" id="ARBA00060491"/>
    </source>
</evidence>
<dbReference type="PANTHER" id="PTHR47870">
    <property type="entry name" value="CYTOCHROME C-TYPE BIOGENESIS PROTEIN CCMH"/>
    <property type="match status" value="1"/>
</dbReference>
<name>A0A2R8AXK0_9RHOB</name>
<feature type="signal peptide" evidence="9">
    <location>
        <begin position="1"/>
        <end position="29"/>
    </location>
</feature>
<evidence type="ECO:0000256" key="3">
    <source>
        <dbReference type="ARBA" id="ARBA00022723"/>
    </source>
</evidence>
<feature type="chain" id="PRO_5015213780" description="Cytochrome c-type biogenesis protein" evidence="9">
    <location>
        <begin position="30"/>
        <end position="161"/>
    </location>
</feature>
<dbReference type="InterPro" id="IPR051263">
    <property type="entry name" value="C-type_cytochrome_biogenesis"/>
</dbReference>
<dbReference type="Pfam" id="PF03918">
    <property type="entry name" value="CcmH"/>
    <property type="match status" value="1"/>
</dbReference>
<dbReference type="FunFam" id="1.10.8.640:FF:000001">
    <property type="entry name" value="Cytochrome c-type biogenesis protein"/>
    <property type="match status" value="1"/>
</dbReference>
<dbReference type="Proteomes" id="UP000244904">
    <property type="component" value="Unassembled WGS sequence"/>
</dbReference>
<evidence type="ECO:0000256" key="6">
    <source>
        <dbReference type="ARBA" id="ARBA00023004"/>
    </source>
</evidence>
<evidence type="ECO:0000256" key="4">
    <source>
        <dbReference type="ARBA" id="ARBA00022729"/>
    </source>
</evidence>
<organism evidence="11 12">
    <name type="scientific">Pseudoprimorskyibacter insulae</name>
    <dbReference type="NCBI Taxonomy" id="1695997"/>
    <lineage>
        <taxon>Bacteria</taxon>
        <taxon>Pseudomonadati</taxon>
        <taxon>Pseudomonadota</taxon>
        <taxon>Alphaproteobacteria</taxon>
        <taxon>Rhodobacterales</taxon>
        <taxon>Paracoccaceae</taxon>
        <taxon>Pseudoprimorskyibacter</taxon>
    </lineage>
</organism>
<dbReference type="OrthoDB" id="9804975at2"/>
<evidence type="ECO:0000256" key="5">
    <source>
        <dbReference type="ARBA" id="ARBA00022748"/>
    </source>
</evidence>
<dbReference type="GO" id="GO:0046872">
    <property type="term" value="F:metal ion binding"/>
    <property type="evidence" value="ECO:0007669"/>
    <property type="project" value="UniProtKB-KW"/>
</dbReference>
<dbReference type="InterPro" id="IPR038297">
    <property type="entry name" value="CcmH/CycL/NrfF/Ccl2_sf"/>
</dbReference>
<comment type="function">
    <text evidence="7">Required for the biogenesis of c-type cytochromes. Possible subunit of a heme lyase.</text>
</comment>
<keyword evidence="9" id="KW-1133">Transmembrane helix</keyword>
<dbReference type="Gene3D" id="1.10.8.640">
    <property type="entry name" value="Cytochrome C biogenesis protein"/>
    <property type="match status" value="1"/>
</dbReference>
<dbReference type="GO" id="GO:0017004">
    <property type="term" value="P:cytochrome complex assembly"/>
    <property type="evidence" value="ECO:0007669"/>
    <property type="project" value="UniProtKB-KW"/>
</dbReference>
<keyword evidence="2 9" id="KW-0349">Heme</keyword>
<evidence type="ECO:0000256" key="9">
    <source>
        <dbReference type="RuleBase" id="RU364112"/>
    </source>
</evidence>
<dbReference type="CDD" id="cd16378">
    <property type="entry name" value="CcmH_N"/>
    <property type="match status" value="1"/>
</dbReference>
<keyword evidence="5" id="KW-0201">Cytochrome c-type biogenesis</keyword>
<dbReference type="InterPro" id="IPR005616">
    <property type="entry name" value="CcmH/CycL/Ccl2/NrfF_N"/>
</dbReference>
<evidence type="ECO:0000259" key="10">
    <source>
        <dbReference type="Pfam" id="PF03918"/>
    </source>
</evidence>
<dbReference type="GO" id="GO:0005886">
    <property type="term" value="C:plasma membrane"/>
    <property type="evidence" value="ECO:0007669"/>
    <property type="project" value="TreeGrafter"/>
</dbReference>
<dbReference type="PANTHER" id="PTHR47870:SF1">
    <property type="entry name" value="CYTOCHROME C-TYPE BIOGENESIS PROTEIN CCMH"/>
    <property type="match status" value="1"/>
</dbReference>
<keyword evidence="4 9" id="KW-0732">Signal</keyword>
<keyword evidence="3 9" id="KW-0479">Metal-binding</keyword>
<dbReference type="AlphaFoldDB" id="A0A2R8AXK0"/>